<keyword evidence="6" id="KW-0333">Golgi apparatus</keyword>
<evidence type="ECO:0000256" key="1">
    <source>
        <dbReference type="ARBA" id="ARBA00004395"/>
    </source>
</evidence>
<dbReference type="AlphaFoldDB" id="A0AAW0EPZ4"/>
<dbReference type="InterPro" id="IPR007255">
    <property type="entry name" value="COG8"/>
</dbReference>
<dbReference type="Proteomes" id="UP001430356">
    <property type="component" value="Unassembled WGS sequence"/>
</dbReference>
<evidence type="ECO:0000256" key="5">
    <source>
        <dbReference type="ARBA" id="ARBA00022927"/>
    </source>
</evidence>
<evidence type="ECO:0000256" key="3">
    <source>
        <dbReference type="ARBA" id="ARBA00020983"/>
    </source>
</evidence>
<dbReference type="PANTHER" id="PTHR21311">
    <property type="entry name" value="CONSERVED OLIGOMERIC GOLGI COMPLEX COMPONENT 8"/>
    <property type="match status" value="1"/>
</dbReference>
<organism evidence="10 11">
    <name type="scientific">Novymonas esmeraldas</name>
    <dbReference type="NCBI Taxonomy" id="1808958"/>
    <lineage>
        <taxon>Eukaryota</taxon>
        <taxon>Discoba</taxon>
        <taxon>Euglenozoa</taxon>
        <taxon>Kinetoplastea</taxon>
        <taxon>Metakinetoplastina</taxon>
        <taxon>Trypanosomatida</taxon>
        <taxon>Trypanosomatidae</taxon>
        <taxon>Novymonas</taxon>
    </lineage>
</organism>
<dbReference type="GO" id="GO:0006891">
    <property type="term" value="P:intra-Golgi vesicle-mediated transport"/>
    <property type="evidence" value="ECO:0007669"/>
    <property type="project" value="TreeGrafter"/>
</dbReference>
<name>A0AAW0EPZ4_9TRYP</name>
<dbReference type="GO" id="GO:0015031">
    <property type="term" value="P:protein transport"/>
    <property type="evidence" value="ECO:0007669"/>
    <property type="project" value="UniProtKB-KW"/>
</dbReference>
<dbReference type="EMBL" id="JAECZO010000046">
    <property type="protein sequence ID" value="KAK7195050.1"/>
    <property type="molecule type" value="Genomic_DNA"/>
</dbReference>
<feature type="region of interest" description="Disordered" evidence="9">
    <location>
        <begin position="479"/>
        <end position="511"/>
    </location>
</feature>
<evidence type="ECO:0000256" key="9">
    <source>
        <dbReference type="SAM" id="MobiDB-lite"/>
    </source>
</evidence>
<dbReference type="Pfam" id="PF04124">
    <property type="entry name" value="Dor1"/>
    <property type="match status" value="1"/>
</dbReference>
<keyword evidence="4" id="KW-0813">Transport</keyword>
<evidence type="ECO:0000313" key="11">
    <source>
        <dbReference type="Proteomes" id="UP001430356"/>
    </source>
</evidence>
<protein>
    <recommendedName>
        <fullName evidence="3">Conserved oligomeric Golgi complex subunit 8</fullName>
    </recommendedName>
    <alternativeName>
        <fullName evidence="8">Component of oligomeric Golgi complex 8</fullName>
    </alternativeName>
</protein>
<sequence length="511" mass="55699">MAAPSADEARVRQSIVECAVEHHEFLIKAQAANVAAASLSGSAEDAAKGLSASLQTLHSSSQLLQFAGQSWRQEKTQLHGAVMSHQKIVALMESPALVEECVRHTMFHEALLIFEHVMMLCQHMSDVYVFQRLQGEVVDAMEQAVDTHVLPMLSGSITVDTAYKAVSLLRRLGAAPAALRALFLRSRATYVRQLLQEAESSLVPYSRILKYVTVYKVHVNEVTLQYKACFPANTEDQQRVATEELSLWCQEQARLFVDRMAAALQHLHNGSELALVVQQCSSCASASARVHTDVLGLLGGILEQKVQELFSDGMRQARTTYRTAMQTSSWRVSVYAHNSTTLTSSTVVEAPATIGDAPAVQLAQWLPLAYALNGVLASFNAIRKCLLPGVEVFCAEEVRRLVCEVAQDMVNDAPLLDTMYGAERAVFVTFAKAFQRLWYPYVLHVVGRVLGPTHREELEDHTQAALRGVAEVLFAAEPPSAPPAVEDTGAAAPPPASAPVAEVPNTSPSSQ</sequence>
<comment type="similarity">
    <text evidence="2">Belongs to the COG8 family.</text>
</comment>
<proteinExistence type="inferred from homology"/>
<reference evidence="10 11" key="1">
    <citation type="journal article" date="2021" name="MBio">
        <title>A New Model Trypanosomatid, Novymonas esmeraldas: Genomic Perception of Its 'Candidatus Pandoraea novymonadis' Endosymbiont.</title>
        <authorList>
            <person name="Zakharova A."/>
            <person name="Saura A."/>
            <person name="Butenko A."/>
            <person name="Podesvova L."/>
            <person name="Warmusova S."/>
            <person name="Kostygov A.Y."/>
            <person name="Nenarokova A."/>
            <person name="Lukes J."/>
            <person name="Opperdoes F.R."/>
            <person name="Yurchenko V."/>
        </authorList>
    </citation>
    <scope>NUCLEOTIDE SEQUENCE [LARGE SCALE GENOMIC DNA]</scope>
    <source>
        <strain evidence="10 11">E262AT.01</strain>
    </source>
</reference>
<evidence type="ECO:0000256" key="2">
    <source>
        <dbReference type="ARBA" id="ARBA00006419"/>
    </source>
</evidence>
<evidence type="ECO:0000256" key="6">
    <source>
        <dbReference type="ARBA" id="ARBA00023034"/>
    </source>
</evidence>
<dbReference type="GO" id="GO:0017119">
    <property type="term" value="C:Golgi transport complex"/>
    <property type="evidence" value="ECO:0007669"/>
    <property type="project" value="InterPro"/>
</dbReference>
<gene>
    <name evidence="10" type="ORF">NESM_000427800</name>
</gene>
<evidence type="ECO:0000256" key="4">
    <source>
        <dbReference type="ARBA" id="ARBA00022448"/>
    </source>
</evidence>
<dbReference type="GO" id="GO:0000139">
    <property type="term" value="C:Golgi membrane"/>
    <property type="evidence" value="ECO:0007669"/>
    <property type="project" value="UniProtKB-SubCell"/>
</dbReference>
<dbReference type="SUPFAM" id="SSF74788">
    <property type="entry name" value="Cullin repeat-like"/>
    <property type="match status" value="1"/>
</dbReference>
<dbReference type="InterPro" id="IPR016159">
    <property type="entry name" value="Cullin_repeat-like_dom_sf"/>
</dbReference>
<evidence type="ECO:0000256" key="7">
    <source>
        <dbReference type="ARBA" id="ARBA00023136"/>
    </source>
</evidence>
<keyword evidence="11" id="KW-1185">Reference proteome</keyword>
<evidence type="ECO:0000256" key="8">
    <source>
        <dbReference type="ARBA" id="ARBA00031347"/>
    </source>
</evidence>
<evidence type="ECO:0000313" key="10">
    <source>
        <dbReference type="EMBL" id="KAK7195050.1"/>
    </source>
</evidence>
<comment type="caution">
    <text evidence="10">The sequence shown here is derived from an EMBL/GenBank/DDBJ whole genome shotgun (WGS) entry which is preliminary data.</text>
</comment>
<accession>A0AAW0EPZ4</accession>
<keyword evidence="7" id="KW-0472">Membrane</keyword>
<dbReference type="PANTHER" id="PTHR21311:SF0">
    <property type="entry name" value="CONSERVED OLIGOMERIC GOLGI COMPLEX SUBUNIT 8"/>
    <property type="match status" value="1"/>
</dbReference>
<keyword evidence="5" id="KW-0653">Protein transport</keyword>
<comment type="subcellular location">
    <subcellularLocation>
        <location evidence="1">Golgi apparatus membrane</location>
        <topology evidence="1">Peripheral membrane protein</topology>
    </subcellularLocation>
</comment>